<dbReference type="EMBL" id="JALLPJ020000888">
    <property type="protein sequence ID" value="KAL3780510.1"/>
    <property type="molecule type" value="Genomic_DNA"/>
</dbReference>
<keyword evidence="1" id="KW-0732">Signal</keyword>
<comment type="caution">
    <text evidence="2">The sequence shown here is derived from an EMBL/GenBank/DDBJ whole genome shotgun (WGS) entry which is preliminary data.</text>
</comment>
<feature type="chain" id="PRO_5044743307" description="Plastid lipid-associated protein/fibrillin conserved domain-containing protein" evidence="1">
    <location>
        <begin position="25"/>
        <end position="301"/>
    </location>
</feature>
<keyword evidence="3" id="KW-1185">Reference proteome</keyword>
<accession>A0ABD3P219</accession>
<dbReference type="AlphaFoldDB" id="A0ABD3P219"/>
<organism evidence="2 3">
    <name type="scientific">Cyclotella atomus</name>
    <dbReference type="NCBI Taxonomy" id="382360"/>
    <lineage>
        <taxon>Eukaryota</taxon>
        <taxon>Sar</taxon>
        <taxon>Stramenopiles</taxon>
        <taxon>Ochrophyta</taxon>
        <taxon>Bacillariophyta</taxon>
        <taxon>Coscinodiscophyceae</taxon>
        <taxon>Thalassiosirophycidae</taxon>
        <taxon>Stephanodiscales</taxon>
        <taxon>Stephanodiscaceae</taxon>
        <taxon>Cyclotella</taxon>
    </lineage>
</organism>
<evidence type="ECO:0000313" key="3">
    <source>
        <dbReference type="Proteomes" id="UP001530400"/>
    </source>
</evidence>
<feature type="signal peptide" evidence="1">
    <location>
        <begin position="1"/>
        <end position="24"/>
    </location>
</feature>
<proteinExistence type="predicted"/>
<name>A0ABD3P219_9STRA</name>
<sequence>MATSCSVMALVAAIVCITWQCASSFQFPSAVQSDRLRPLIQPTNDEPISSRRQLLSDVIGGLIASTAIVANPHVSSATVVSKPISSNVPSYNTPEREALLQALSNKSSDEIVSKAIQNLIPLNPMRSKSSAKYATELNGEWKLIWYNKSDFSPLLKLPSPFRPDSYQYFGSIAEEEVGTGRVAQGLTGGVLSALGPNKELWLSSGAVAKESDPSILEIYPPFRLQLGDKPGSSAAKQTIVESQSDADFRAVNARTTEAQMAPKNEYEQLYLEDIGSGSLRISVVARGDPVIVGNMFVHQKL</sequence>
<dbReference type="Proteomes" id="UP001530400">
    <property type="component" value="Unassembled WGS sequence"/>
</dbReference>
<evidence type="ECO:0000256" key="1">
    <source>
        <dbReference type="SAM" id="SignalP"/>
    </source>
</evidence>
<gene>
    <name evidence="2" type="ORF">ACHAWO_007334</name>
</gene>
<reference evidence="2 3" key="1">
    <citation type="submission" date="2024-10" db="EMBL/GenBank/DDBJ databases">
        <title>Updated reference genomes for cyclostephanoid diatoms.</title>
        <authorList>
            <person name="Roberts W.R."/>
            <person name="Alverson A.J."/>
        </authorList>
    </citation>
    <scope>NUCLEOTIDE SEQUENCE [LARGE SCALE GENOMIC DNA]</scope>
    <source>
        <strain evidence="2 3">AJA010-31</strain>
    </source>
</reference>
<evidence type="ECO:0008006" key="4">
    <source>
        <dbReference type="Google" id="ProtNLM"/>
    </source>
</evidence>
<evidence type="ECO:0000313" key="2">
    <source>
        <dbReference type="EMBL" id="KAL3780510.1"/>
    </source>
</evidence>
<protein>
    <recommendedName>
        <fullName evidence="4">Plastid lipid-associated protein/fibrillin conserved domain-containing protein</fullName>
    </recommendedName>
</protein>